<organism evidence="1 2">
    <name type="scientific">Hexamita inflata</name>
    <dbReference type="NCBI Taxonomy" id="28002"/>
    <lineage>
        <taxon>Eukaryota</taxon>
        <taxon>Metamonada</taxon>
        <taxon>Diplomonadida</taxon>
        <taxon>Hexamitidae</taxon>
        <taxon>Hexamitinae</taxon>
        <taxon>Hexamita</taxon>
    </lineage>
</organism>
<proteinExistence type="predicted"/>
<comment type="caution">
    <text evidence="1">The sequence shown here is derived from an EMBL/GenBank/DDBJ whole genome shotgun (WGS) entry which is preliminary data.</text>
</comment>
<protein>
    <submittedName>
        <fullName evidence="1">Hypothetical_protein</fullName>
    </submittedName>
</protein>
<reference evidence="1 2" key="1">
    <citation type="submission" date="2024-07" db="EMBL/GenBank/DDBJ databases">
        <authorList>
            <person name="Akdeniz Z."/>
        </authorList>
    </citation>
    <scope>NUCLEOTIDE SEQUENCE [LARGE SCALE GENOMIC DNA]</scope>
</reference>
<accession>A0ABP1HYT2</accession>
<name>A0ABP1HYT2_9EUKA</name>
<keyword evidence="2" id="KW-1185">Reference proteome</keyword>
<dbReference type="EMBL" id="CAXDID020000051">
    <property type="protein sequence ID" value="CAL6005421.1"/>
    <property type="molecule type" value="Genomic_DNA"/>
</dbReference>
<evidence type="ECO:0000313" key="1">
    <source>
        <dbReference type="EMBL" id="CAL6005421.1"/>
    </source>
</evidence>
<gene>
    <name evidence="1" type="ORF">HINF_LOCUS19357</name>
</gene>
<dbReference type="Proteomes" id="UP001642409">
    <property type="component" value="Unassembled WGS sequence"/>
</dbReference>
<sequence>MDLQNTIGISKRQLHVYPSREGGYLLIKLCSNRWVLFTNIFKILYQPEKANGDSVRRFDVCQRHARYLVREECCCFLIDHRRKERKCDHQRKRMTSIDVIYGVMSSYMQNTEFIFVTQLCYERCFVCSSSQCQYFVLQSTFQILAYQYIYQTSSNTSQNHQSCRPVTVSRQSAQTKKSLHGVRLYRTKWEIGLLG</sequence>
<evidence type="ECO:0000313" key="2">
    <source>
        <dbReference type="Proteomes" id="UP001642409"/>
    </source>
</evidence>